<comment type="catalytic activity">
    <reaction evidence="1">
        <text>ATP + protein L-histidine = ADP + protein N-phospho-L-histidine.</text>
        <dbReference type="EC" id="2.7.13.3"/>
    </reaction>
</comment>
<dbReference type="Gene3D" id="1.20.120.620">
    <property type="entry name" value="Backbone structure of the membrane domain of e. Coli histidine kinase receptor kdpd"/>
    <property type="match status" value="1"/>
</dbReference>
<keyword evidence="16" id="KW-0406">Ion transport</keyword>
<dbReference type="EMBL" id="LNYN01000011">
    <property type="protein sequence ID" value="KTD38333.1"/>
    <property type="molecule type" value="Genomic_DNA"/>
</dbReference>
<keyword evidence="12" id="KW-0472">Membrane</keyword>
<keyword evidence="9" id="KW-0067">ATP-binding</keyword>
<dbReference type="PANTHER" id="PTHR45569">
    <property type="entry name" value="SENSOR PROTEIN KDPD"/>
    <property type="match status" value="1"/>
</dbReference>
<dbReference type="SUPFAM" id="SSF55874">
    <property type="entry name" value="ATPase domain of HSP90 chaperone/DNA topoisomerase II/histidine kinase"/>
    <property type="match status" value="1"/>
</dbReference>
<dbReference type="Gene3D" id="3.40.50.300">
    <property type="entry name" value="P-loop containing nucleotide triphosphate hydrolases"/>
    <property type="match status" value="1"/>
</dbReference>
<evidence type="ECO:0000259" key="14">
    <source>
        <dbReference type="PROSITE" id="PS50109"/>
    </source>
</evidence>
<keyword evidence="6" id="KW-0812">Transmembrane</keyword>
<keyword evidence="16" id="KW-0407">Ion channel</keyword>
<dbReference type="Pfam" id="PF02702">
    <property type="entry name" value="KdpD"/>
    <property type="match status" value="1"/>
</dbReference>
<protein>
    <recommendedName>
        <fullName evidence="3">histidine kinase</fullName>
        <ecNumber evidence="3">2.7.13.3</ecNumber>
    </recommendedName>
</protein>
<dbReference type="GO" id="GO:0042802">
    <property type="term" value="F:identical protein binding"/>
    <property type="evidence" value="ECO:0007669"/>
    <property type="project" value="UniProtKB-ARBA"/>
</dbReference>
<comment type="function">
    <text evidence="13">Member of the two-component regulatory system KdpD/KdpE involved in the regulation of the kdp operon. KdpD may function as a membrane-associated protein kinase that phosphorylates KdpE in response to environmental signals.</text>
</comment>
<proteinExistence type="predicted"/>
<evidence type="ECO:0000313" key="15">
    <source>
        <dbReference type="EMBL" id="KTD38333.1"/>
    </source>
</evidence>
<dbReference type="InterPro" id="IPR025201">
    <property type="entry name" value="KdpD_TM"/>
</dbReference>
<keyword evidence="5 16" id="KW-0808">Transferase</keyword>
<evidence type="ECO:0000256" key="8">
    <source>
        <dbReference type="ARBA" id="ARBA00022777"/>
    </source>
</evidence>
<dbReference type="InterPro" id="IPR005467">
    <property type="entry name" value="His_kinase_dom"/>
</dbReference>
<evidence type="ECO:0000313" key="18">
    <source>
        <dbReference type="Proteomes" id="UP000254040"/>
    </source>
</evidence>
<dbReference type="PRINTS" id="PR00344">
    <property type="entry name" value="BCTRLSENSOR"/>
</dbReference>
<evidence type="ECO:0000256" key="9">
    <source>
        <dbReference type="ARBA" id="ARBA00022840"/>
    </source>
</evidence>
<evidence type="ECO:0000256" key="12">
    <source>
        <dbReference type="ARBA" id="ARBA00023136"/>
    </source>
</evidence>
<dbReference type="InterPro" id="IPR003852">
    <property type="entry name" value="Sig_transdc_His_kinase_KdpD_N"/>
</dbReference>
<evidence type="ECO:0000256" key="4">
    <source>
        <dbReference type="ARBA" id="ARBA00022553"/>
    </source>
</evidence>
<dbReference type="InterPro" id="IPR038318">
    <property type="entry name" value="KdpD_sf"/>
</dbReference>
<keyword evidence="10" id="KW-1133">Transmembrane helix</keyword>
<dbReference type="SUPFAM" id="SSF52402">
    <property type="entry name" value="Adenine nucleotide alpha hydrolases-like"/>
    <property type="match status" value="1"/>
</dbReference>
<keyword evidence="16" id="KW-0813">Transport</keyword>
<evidence type="ECO:0000313" key="16">
    <source>
        <dbReference type="EMBL" id="STX63686.1"/>
    </source>
</evidence>
<keyword evidence="11" id="KW-0902">Two-component regulatory system</keyword>
<evidence type="ECO:0000256" key="6">
    <source>
        <dbReference type="ARBA" id="ARBA00022692"/>
    </source>
</evidence>
<dbReference type="PROSITE" id="PS50109">
    <property type="entry name" value="HIS_KIN"/>
    <property type="match status" value="1"/>
</dbReference>
<dbReference type="CDD" id="cd01987">
    <property type="entry name" value="USP_KdpD-like"/>
    <property type="match status" value="1"/>
</dbReference>
<dbReference type="GO" id="GO:0005886">
    <property type="term" value="C:plasma membrane"/>
    <property type="evidence" value="ECO:0007669"/>
    <property type="project" value="TreeGrafter"/>
</dbReference>
<evidence type="ECO:0000313" key="17">
    <source>
        <dbReference type="Proteomes" id="UP000054985"/>
    </source>
</evidence>
<dbReference type="SMART" id="SM00387">
    <property type="entry name" value="HATPase_c"/>
    <property type="match status" value="1"/>
</dbReference>
<dbReference type="Pfam" id="PF13493">
    <property type="entry name" value="DUF4118"/>
    <property type="match status" value="1"/>
</dbReference>
<name>A0A378JZ49_9GAMM</name>
<feature type="domain" description="Histidine kinase" evidence="14">
    <location>
        <begin position="667"/>
        <end position="878"/>
    </location>
</feature>
<organism evidence="16 18">
    <name type="scientific">Legionella moravica</name>
    <dbReference type="NCBI Taxonomy" id="39962"/>
    <lineage>
        <taxon>Bacteria</taxon>
        <taxon>Pseudomonadati</taxon>
        <taxon>Pseudomonadota</taxon>
        <taxon>Gammaproteobacteria</taxon>
        <taxon>Legionellales</taxon>
        <taxon>Legionellaceae</taxon>
        <taxon>Legionella</taxon>
    </lineage>
</organism>
<keyword evidence="8 16" id="KW-0418">Kinase</keyword>
<dbReference type="GO" id="GO:0005524">
    <property type="term" value="F:ATP binding"/>
    <property type="evidence" value="ECO:0007669"/>
    <property type="project" value="UniProtKB-KW"/>
</dbReference>
<keyword evidence="7" id="KW-0547">Nucleotide-binding</keyword>
<dbReference type="InterPro" id="IPR036890">
    <property type="entry name" value="HATPase_C_sf"/>
</dbReference>
<dbReference type="InterPro" id="IPR029016">
    <property type="entry name" value="GAF-like_dom_sf"/>
</dbReference>
<evidence type="ECO:0000256" key="2">
    <source>
        <dbReference type="ARBA" id="ARBA00004141"/>
    </source>
</evidence>
<dbReference type="InterPro" id="IPR003594">
    <property type="entry name" value="HATPase_dom"/>
</dbReference>
<dbReference type="GO" id="GO:0034220">
    <property type="term" value="P:monoatomic ion transmembrane transport"/>
    <property type="evidence" value="ECO:0007669"/>
    <property type="project" value="UniProtKB-KW"/>
</dbReference>
<dbReference type="Proteomes" id="UP000054985">
    <property type="component" value="Unassembled WGS sequence"/>
</dbReference>
<evidence type="ECO:0000256" key="11">
    <source>
        <dbReference type="ARBA" id="ARBA00023012"/>
    </source>
</evidence>
<dbReference type="AlphaFoldDB" id="A0A378JZ49"/>
<dbReference type="CDD" id="cd00075">
    <property type="entry name" value="HATPase"/>
    <property type="match status" value="1"/>
</dbReference>
<dbReference type="Pfam" id="PF02518">
    <property type="entry name" value="HATPase_c"/>
    <property type="match status" value="1"/>
</dbReference>
<dbReference type="SUPFAM" id="SSF55781">
    <property type="entry name" value="GAF domain-like"/>
    <property type="match status" value="1"/>
</dbReference>
<dbReference type="Pfam" id="PF13492">
    <property type="entry name" value="GAF_3"/>
    <property type="match status" value="1"/>
</dbReference>
<evidence type="ECO:0000256" key="7">
    <source>
        <dbReference type="ARBA" id="ARBA00022741"/>
    </source>
</evidence>
<dbReference type="InterPro" id="IPR052023">
    <property type="entry name" value="Histidine_kinase_KdpD"/>
</dbReference>
<dbReference type="Gene3D" id="3.30.450.40">
    <property type="match status" value="1"/>
</dbReference>
<dbReference type="EC" id="2.7.13.3" evidence="3"/>
<dbReference type="InterPro" id="IPR014729">
    <property type="entry name" value="Rossmann-like_a/b/a_fold"/>
</dbReference>
<dbReference type="GO" id="GO:0000155">
    <property type="term" value="F:phosphorelay sensor kinase activity"/>
    <property type="evidence" value="ECO:0007669"/>
    <property type="project" value="InterPro"/>
</dbReference>
<dbReference type="Gene3D" id="3.30.565.10">
    <property type="entry name" value="Histidine kinase-like ATPase, C-terminal domain"/>
    <property type="match status" value="1"/>
</dbReference>
<dbReference type="EMBL" id="UGOG01000001">
    <property type="protein sequence ID" value="STX63686.1"/>
    <property type="molecule type" value="Genomic_DNA"/>
</dbReference>
<comment type="subcellular location">
    <subcellularLocation>
        <location evidence="2">Membrane</location>
        <topology evidence="2">Multi-pass membrane protein</topology>
    </subcellularLocation>
</comment>
<reference evidence="16 18" key="2">
    <citation type="submission" date="2018-06" db="EMBL/GenBank/DDBJ databases">
        <authorList>
            <consortium name="Pathogen Informatics"/>
            <person name="Doyle S."/>
        </authorList>
    </citation>
    <scope>NUCLEOTIDE SEQUENCE [LARGE SCALE GENOMIC DNA]</scope>
    <source>
        <strain evidence="16 18">NCTC12239</strain>
    </source>
</reference>
<keyword evidence="4" id="KW-0597">Phosphoprotein</keyword>
<accession>A0A378JZ49</accession>
<dbReference type="FunFam" id="3.40.50.300:FF:000483">
    <property type="entry name" value="Sensor histidine kinase KdpD"/>
    <property type="match status" value="1"/>
</dbReference>
<evidence type="ECO:0000256" key="13">
    <source>
        <dbReference type="ARBA" id="ARBA00057300"/>
    </source>
</evidence>
<dbReference type="InterPro" id="IPR027417">
    <property type="entry name" value="P-loop_NTPase"/>
</dbReference>
<dbReference type="InterPro" id="IPR003018">
    <property type="entry name" value="GAF"/>
</dbReference>
<dbReference type="Proteomes" id="UP000254040">
    <property type="component" value="Unassembled WGS sequence"/>
</dbReference>
<dbReference type="InterPro" id="IPR004358">
    <property type="entry name" value="Sig_transdc_His_kin-like_C"/>
</dbReference>
<gene>
    <name evidence="16" type="primary">kdpD</name>
    <name evidence="15" type="ORF">Lmor_0338</name>
    <name evidence="16" type="ORF">NCTC12239_02634</name>
</gene>
<sequence>MVNQRLSPEQFLQQIQKEELKEQRGKLKIYLGAAPGVGKTYAMLHDALEKRSKNLDVIVGIAESHGRVDTEAMLEQLEKMPRLTVNYKDRMCEEFDLDAALKRHPGLILVDEMAHTNVPGLRHEKRWQDIKELLDKGIDVYTTLNVQHIESLKDDVARIIQAPIKETVPDSMIERADAIELIDFPPEELLKRLQDGKIYFPKQAELAGEHFFRKGNLIALRELALRITANRVGFDAQMYRQDAGIKEIWATSDKILVCVGPKPEVQSLIRSAKRIANSLQAEWIAVYVDTPTLRSSSQQRNSAIQNLRLAELLGAQTFVLTGFDIVKEIINFSREQNVTQIIIWKHVLSRWKGWFRKNLSDEVLRQSGDIDVYVITGEETKPQPEKKAEPETFSWKSYGISIAIVALVTEINLLIEPVMTSSNLVMVYLLGVTVTALLGRLGPSILSSILSVLAFDFFFVPPVKSFAVSDKEYFFTLLIMLIISQIISNLTILARRQAESSRITQNQTTALYTLNRQLTRTRGDEHIIELGTNFISKVFKSDVLILIPKNNQLKPSSYTPFFETLDLKEYGIAQWVFEMTQPAGLGTDTLSFSKALYLPITSSVETIGVLRIQPKDGQLFTPEQMKLLQSCISHVSLALEVDRLQDKERKKDLEQETDKARSALLQTIVHDLSSPLKQVIKAVNGLKKIEGAKVRIIEENIDYEIDKLNRLNTNLNLIIQLESEKILFKKTPTSIVDVIHSVIESSKNRLDKRTVQTNIPEQVPLVQADPQMIKEVFIHLFDNAIKYSPPDTPIHISVHSQEHQLVISIEDFGSGISNEEKNKLFKKFYRGKDDITEHGLGLGLAICQKIIAAHEGQIWVENVKSKGATFRFTLPIASN</sequence>
<reference evidence="15 17" key="1">
    <citation type="submission" date="2015-11" db="EMBL/GenBank/DDBJ databases">
        <title>Genomic analysis of 38 Legionella species identifies large and diverse effector repertoires.</title>
        <authorList>
            <person name="Burstein D."/>
            <person name="Amaro F."/>
            <person name="Zusman T."/>
            <person name="Lifshitz Z."/>
            <person name="Cohen O."/>
            <person name="Gilbert J.A."/>
            <person name="Pupko T."/>
            <person name="Shuman H.A."/>
            <person name="Segal G."/>
        </authorList>
    </citation>
    <scope>NUCLEOTIDE SEQUENCE [LARGE SCALE GENOMIC DNA]</scope>
    <source>
        <strain evidence="15 17">ATCC 43877</strain>
    </source>
</reference>
<dbReference type="PANTHER" id="PTHR45569:SF1">
    <property type="entry name" value="SENSOR PROTEIN KDPD"/>
    <property type="match status" value="1"/>
</dbReference>
<evidence type="ECO:0000256" key="5">
    <source>
        <dbReference type="ARBA" id="ARBA00022679"/>
    </source>
</evidence>
<dbReference type="FunFam" id="3.30.565.10:FF:000042">
    <property type="entry name" value="Two-component sensor histidine kinase KdpD"/>
    <property type="match status" value="1"/>
</dbReference>
<dbReference type="STRING" id="39962.Lmor_0338"/>
<keyword evidence="17" id="KW-1185">Reference proteome</keyword>
<evidence type="ECO:0000256" key="1">
    <source>
        <dbReference type="ARBA" id="ARBA00000085"/>
    </source>
</evidence>
<dbReference type="GO" id="GO:0005737">
    <property type="term" value="C:cytoplasm"/>
    <property type="evidence" value="ECO:0007669"/>
    <property type="project" value="UniProtKB-ARBA"/>
</dbReference>
<dbReference type="Gene3D" id="3.40.50.620">
    <property type="entry name" value="HUPs"/>
    <property type="match status" value="1"/>
</dbReference>
<evidence type="ECO:0000256" key="10">
    <source>
        <dbReference type="ARBA" id="ARBA00022989"/>
    </source>
</evidence>
<dbReference type="RefSeq" id="WP_028384179.1">
    <property type="nucleotide sequence ID" value="NZ_CAAAJG010000035.1"/>
</dbReference>
<evidence type="ECO:0000256" key="3">
    <source>
        <dbReference type="ARBA" id="ARBA00012438"/>
    </source>
</evidence>